<evidence type="ECO:0000259" key="6">
    <source>
        <dbReference type="SMART" id="SM00322"/>
    </source>
</evidence>
<keyword evidence="8" id="KW-1185">Reference proteome</keyword>
<feature type="compositionally biased region" description="Low complexity" evidence="5">
    <location>
        <begin position="496"/>
        <end position="532"/>
    </location>
</feature>
<feature type="compositionally biased region" description="Low complexity" evidence="5">
    <location>
        <begin position="447"/>
        <end position="463"/>
    </location>
</feature>
<comment type="subcellular location">
    <subcellularLocation>
        <location evidence="1">Nucleus</location>
    </subcellularLocation>
</comment>
<dbReference type="GO" id="GO:0003723">
    <property type="term" value="F:RNA binding"/>
    <property type="evidence" value="ECO:0007669"/>
    <property type="project" value="UniProtKB-UniRule"/>
</dbReference>
<feature type="compositionally biased region" description="Low complexity" evidence="5">
    <location>
        <begin position="373"/>
        <end position="382"/>
    </location>
</feature>
<dbReference type="InterPro" id="IPR036612">
    <property type="entry name" value="KH_dom_type_1_sf"/>
</dbReference>
<keyword evidence="3" id="KW-0539">Nucleus</keyword>
<evidence type="ECO:0000313" key="8">
    <source>
        <dbReference type="Proteomes" id="UP001152798"/>
    </source>
</evidence>
<dbReference type="Pfam" id="PF09005">
    <property type="entry name" value="FUBP_C"/>
    <property type="match status" value="2"/>
</dbReference>
<evidence type="ECO:0000256" key="3">
    <source>
        <dbReference type="ARBA" id="ARBA00023242"/>
    </source>
</evidence>
<accession>A0A9P0H3E7</accession>
<evidence type="ECO:0000256" key="1">
    <source>
        <dbReference type="ARBA" id="ARBA00004123"/>
    </source>
</evidence>
<dbReference type="SUPFAM" id="SSF54791">
    <property type="entry name" value="Eukaryotic type KH-domain (KH-domain type I)"/>
    <property type="match status" value="3"/>
</dbReference>
<dbReference type="EMBL" id="OV725078">
    <property type="protein sequence ID" value="CAH1394141.1"/>
    <property type="molecule type" value="Genomic_DNA"/>
</dbReference>
<keyword evidence="2" id="KW-0677">Repeat</keyword>
<protein>
    <recommendedName>
        <fullName evidence="6">K Homology domain-containing protein</fullName>
    </recommendedName>
</protein>
<name>A0A9P0H3E7_NEZVI</name>
<feature type="compositionally biased region" description="Pro residues" evidence="5">
    <location>
        <begin position="546"/>
        <end position="558"/>
    </location>
</feature>
<dbReference type="Gene3D" id="3.30.1370.10">
    <property type="entry name" value="K Homology domain, type 1"/>
    <property type="match status" value="3"/>
</dbReference>
<evidence type="ECO:0000256" key="4">
    <source>
        <dbReference type="PROSITE-ProRule" id="PRU00117"/>
    </source>
</evidence>
<dbReference type="CDD" id="cd22396">
    <property type="entry name" value="KH-I_FUBP_rpt1"/>
    <property type="match status" value="1"/>
</dbReference>
<feature type="region of interest" description="Disordered" evidence="5">
    <location>
        <begin position="361"/>
        <end position="410"/>
    </location>
</feature>
<dbReference type="PANTHER" id="PTHR10288">
    <property type="entry name" value="KH DOMAIN CONTAINING RNA BINDING PROTEIN"/>
    <property type="match status" value="1"/>
</dbReference>
<dbReference type="OrthoDB" id="5204190at2759"/>
<dbReference type="GO" id="GO:0006355">
    <property type="term" value="P:regulation of DNA-templated transcription"/>
    <property type="evidence" value="ECO:0007669"/>
    <property type="project" value="InterPro"/>
</dbReference>
<dbReference type="GO" id="GO:0005634">
    <property type="term" value="C:nucleus"/>
    <property type="evidence" value="ECO:0007669"/>
    <property type="project" value="UniProtKB-SubCell"/>
</dbReference>
<dbReference type="FunFam" id="3.30.1370.10:FF:000007">
    <property type="entry name" value="far upstream element-binding protein 1 isoform X1"/>
    <property type="match status" value="1"/>
</dbReference>
<feature type="region of interest" description="Disordered" evidence="5">
    <location>
        <begin position="447"/>
        <end position="471"/>
    </location>
</feature>
<organism evidence="7 8">
    <name type="scientific">Nezara viridula</name>
    <name type="common">Southern green stink bug</name>
    <name type="synonym">Cimex viridulus</name>
    <dbReference type="NCBI Taxonomy" id="85310"/>
    <lineage>
        <taxon>Eukaryota</taxon>
        <taxon>Metazoa</taxon>
        <taxon>Ecdysozoa</taxon>
        <taxon>Arthropoda</taxon>
        <taxon>Hexapoda</taxon>
        <taxon>Insecta</taxon>
        <taxon>Pterygota</taxon>
        <taxon>Neoptera</taxon>
        <taxon>Paraneoptera</taxon>
        <taxon>Hemiptera</taxon>
        <taxon>Heteroptera</taxon>
        <taxon>Panheteroptera</taxon>
        <taxon>Pentatomomorpha</taxon>
        <taxon>Pentatomoidea</taxon>
        <taxon>Pentatomidae</taxon>
        <taxon>Pentatominae</taxon>
        <taxon>Nezara</taxon>
    </lineage>
</organism>
<evidence type="ECO:0000256" key="5">
    <source>
        <dbReference type="SAM" id="MobiDB-lite"/>
    </source>
</evidence>
<proteinExistence type="predicted"/>
<dbReference type="Pfam" id="PF00013">
    <property type="entry name" value="KH_1"/>
    <property type="match status" value="3"/>
</dbReference>
<evidence type="ECO:0000313" key="7">
    <source>
        <dbReference type="EMBL" id="CAH1394141.1"/>
    </source>
</evidence>
<dbReference type="InterPro" id="IPR004088">
    <property type="entry name" value="KH_dom_type_1"/>
</dbReference>
<feature type="region of interest" description="Disordered" evidence="5">
    <location>
        <begin position="32"/>
        <end position="84"/>
    </location>
</feature>
<feature type="compositionally biased region" description="Low complexity" evidence="5">
    <location>
        <begin position="559"/>
        <end position="571"/>
    </location>
</feature>
<feature type="region of interest" description="Disordered" evidence="5">
    <location>
        <begin position="162"/>
        <end position="186"/>
    </location>
</feature>
<sequence length="571" mass="60569">MSEYNSVAPPQQFNKSQAFAAALQRAKQIAAKINPGASSGGDVGTKRPLDEGSGMDWTEPDAKKVAASPPSGPPRQSPQTMVPGLSGGVYTVDIKVPDKMVGLIIGRGGEQITRLQSESGCKIQMAPDSGGTPDRICTLTGNSQAISRAKELVNAIVHQRYKTEGPGSDPPRNDMMPGTPQPQSSHNPSFVEIMLPGPKVGLVIGKGGETIKQLQEKSGAKMVVIQEGPNQEAEKPLRITGDPQKVEHAKALVYELLAEKENQFQARGAMNRGGGAGRGGFSGGRGPFGQQRGGEEAQYIVPSNKCGVIIGRGGETIKQINQATGAHCELDRRPNNNPNEKIFLIRGAPEQIEAAKQMISEKLGQGPPGPGGFQPQQQWGGPPQQPYQPPYNQQPVDPNFTGGAIPNMTAAPQADYSQQWIEYYRSLGLHNEADAIEQQIKAKQAAQAAAAAQQSQPTPQPQQNGAAPDYSAQWAQYYRSLGKIKEAESIEHQMKAKQQAQQGGTPSTGAPQPTPQAAAPAAGQTPQFPNYYPGGGFYPGYQYPAGPYPGYTPTPQGPAPGEAQPQPTAQQ</sequence>
<dbReference type="CDD" id="cd22399">
    <property type="entry name" value="KH-I_FUBP_rpt4"/>
    <property type="match status" value="1"/>
</dbReference>
<feature type="domain" description="K Homology" evidence="6">
    <location>
        <begin position="88"/>
        <end position="158"/>
    </location>
</feature>
<reference evidence="7" key="1">
    <citation type="submission" date="2022-01" db="EMBL/GenBank/DDBJ databases">
        <authorList>
            <person name="King R."/>
        </authorList>
    </citation>
    <scope>NUCLEOTIDE SEQUENCE</scope>
</reference>
<dbReference type="AlphaFoldDB" id="A0A9P0H3E7"/>
<dbReference type="InterPro" id="IPR015096">
    <property type="entry name" value="FUBP_C"/>
</dbReference>
<dbReference type="PROSITE" id="PS50084">
    <property type="entry name" value="KH_TYPE_1"/>
    <property type="match status" value="3"/>
</dbReference>
<dbReference type="Proteomes" id="UP001152798">
    <property type="component" value="Chromosome 2"/>
</dbReference>
<keyword evidence="4" id="KW-0694">RNA-binding</keyword>
<feature type="domain" description="K Homology" evidence="6">
    <location>
        <begin position="293"/>
        <end position="364"/>
    </location>
</feature>
<feature type="region of interest" description="Disordered" evidence="5">
    <location>
        <begin position="488"/>
        <end position="571"/>
    </location>
</feature>
<gene>
    <name evidence="7" type="ORF">NEZAVI_LOCUS4686</name>
</gene>
<dbReference type="SMART" id="SM00322">
    <property type="entry name" value="KH"/>
    <property type="match status" value="3"/>
</dbReference>
<feature type="domain" description="K Homology" evidence="6">
    <location>
        <begin position="187"/>
        <end position="258"/>
    </location>
</feature>
<dbReference type="InterPro" id="IPR004087">
    <property type="entry name" value="KH_dom"/>
</dbReference>
<dbReference type="CDD" id="cd22397">
    <property type="entry name" value="KH-I_FUBP_rpt2"/>
    <property type="match status" value="1"/>
</dbReference>
<evidence type="ECO:0000256" key="2">
    <source>
        <dbReference type="ARBA" id="ARBA00022737"/>
    </source>
</evidence>